<evidence type="ECO:0000256" key="1">
    <source>
        <dbReference type="SAM" id="Phobius"/>
    </source>
</evidence>
<accession>A0A086J536</accession>
<dbReference type="HOGENOM" id="CLU_2850227_0_0_1"/>
<reference evidence="2 3" key="1">
    <citation type="journal article" date="2014" name="Genome Announc.">
        <title>Genome Sequence of the Microsporidian Species Nematocida sp1 Strain ERTm6 (ATCC PRA-372).</title>
        <authorList>
            <person name="Bakowski M.A."/>
            <person name="Priest M."/>
            <person name="Young S."/>
            <person name="Cuomo C.A."/>
            <person name="Troemel E.R."/>
        </authorList>
    </citation>
    <scope>NUCLEOTIDE SEQUENCE [LARGE SCALE GENOMIC DNA]</scope>
    <source>
        <strain evidence="2 3">ERTm6</strain>
    </source>
</reference>
<feature type="transmembrane region" description="Helical" evidence="1">
    <location>
        <begin position="29"/>
        <end position="51"/>
    </location>
</feature>
<dbReference type="AlphaFoldDB" id="A0A086J536"/>
<evidence type="ECO:0000313" key="2">
    <source>
        <dbReference type="EMBL" id="KFG27254.1"/>
    </source>
</evidence>
<keyword evidence="3" id="KW-1185">Reference proteome</keyword>
<dbReference type="EMBL" id="AKIJ01000001">
    <property type="protein sequence ID" value="KFG27254.1"/>
    <property type="molecule type" value="Genomic_DNA"/>
</dbReference>
<gene>
    <name evidence="2" type="ORF">NESG_00332</name>
</gene>
<dbReference type="GeneID" id="77675305"/>
<keyword evidence="1" id="KW-0472">Membrane</keyword>
<dbReference type="Proteomes" id="UP000054524">
    <property type="component" value="Unassembled WGS sequence"/>
</dbReference>
<keyword evidence="1" id="KW-1133">Transmembrane helix</keyword>
<evidence type="ECO:0000313" key="3">
    <source>
        <dbReference type="Proteomes" id="UP000054524"/>
    </source>
</evidence>
<protein>
    <recommendedName>
        <fullName evidence="4">Vacuolar ATPase assembly integral membrane protein VMA21</fullName>
    </recommendedName>
</protein>
<evidence type="ECO:0008006" key="4">
    <source>
        <dbReference type="Google" id="ProtNLM"/>
    </source>
</evidence>
<dbReference type="RefSeq" id="XP_052905809.1">
    <property type="nucleotide sequence ID" value="XM_053047984.1"/>
</dbReference>
<comment type="caution">
    <text evidence="2">The sequence shown here is derived from an EMBL/GenBank/DDBJ whole genome shotgun (WGS) entry which is preliminary data.</text>
</comment>
<organism evidence="2 3">
    <name type="scientific">Nematocida ausubeli (strain ATCC PRA-371 / ERTm2)</name>
    <name type="common">Nematode killer fungus</name>
    <dbReference type="NCBI Taxonomy" id="1913371"/>
    <lineage>
        <taxon>Eukaryota</taxon>
        <taxon>Fungi</taxon>
        <taxon>Fungi incertae sedis</taxon>
        <taxon>Microsporidia</taxon>
        <taxon>Nematocida</taxon>
    </lineage>
</organism>
<proteinExistence type="predicted"/>
<name>A0A086J536_NEMA1</name>
<keyword evidence="1" id="KW-0812">Transmembrane</keyword>
<sequence length="65" mass="7376">MNMVIVCAGLPVLPLAAYFAMKFAEVDVMWRVFTAMLLVILYVLVVAIFAARKVEEEELNRKKTV</sequence>